<dbReference type="OrthoDB" id="7042322at2759"/>
<dbReference type="CDD" id="cd00609">
    <property type="entry name" value="AAT_like"/>
    <property type="match status" value="1"/>
</dbReference>
<name>C7ZIT6_FUSV7</name>
<gene>
    <name evidence="4" type="ORF">NECHADRAFT_87258</name>
</gene>
<dbReference type="STRING" id="660122.C7ZIT6"/>
<dbReference type="InterPro" id="IPR004838">
    <property type="entry name" value="NHTrfase_class1_PyrdxlP-BS"/>
</dbReference>
<dbReference type="VEuPathDB" id="FungiDB:NECHADRAFT_87258"/>
<dbReference type="GO" id="GO:0008483">
    <property type="term" value="F:transaminase activity"/>
    <property type="evidence" value="ECO:0007669"/>
    <property type="project" value="TreeGrafter"/>
</dbReference>
<dbReference type="PRINTS" id="PR00753">
    <property type="entry name" value="ACCSYNTHASE"/>
</dbReference>
<organism evidence="4 5">
    <name type="scientific">Fusarium vanettenii (strain ATCC MYA-4622 / CBS 123669 / FGSC 9596 / NRRL 45880 / 77-13-4)</name>
    <name type="common">Fusarium solani subsp. pisi</name>
    <dbReference type="NCBI Taxonomy" id="660122"/>
    <lineage>
        <taxon>Eukaryota</taxon>
        <taxon>Fungi</taxon>
        <taxon>Dikarya</taxon>
        <taxon>Ascomycota</taxon>
        <taxon>Pezizomycotina</taxon>
        <taxon>Sordariomycetes</taxon>
        <taxon>Hypocreomycetidae</taxon>
        <taxon>Hypocreales</taxon>
        <taxon>Nectriaceae</taxon>
        <taxon>Fusarium</taxon>
        <taxon>Fusarium solani species complex</taxon>
        <taxon>Fusarium vanettenii</taxon>
    </lineage>
</organism>
<evidence type="ECO:0000313" key="5">
    <source>
        <dbReference type="Proteomes" id="UP000005206"/>
    </source>
</evidence>
<dbReference type="Gene3D" id="3.90.1150.10">
    <property type="entry name" value="Aspartate Aminotransferase, domain 1"/>
    <property type="match status" value="1"/>
</dbReference>
<dbReference type="InterPro" id="IPR015422">
    <property type="entry name" value="PyrdxlP-dep_Trfase_small"/>
</dbReference>
<dbReference type="Gene3D" id="3.40.640.10">
    <property type="entry name" value="Type I PLP-dependent aspartate aminotransferase-like (Major domain)"/>
    <property type="match status" value="1"/>
</dbReference>
<dbReference type="InParanoid" id="C7ZIT6"/>
<dbReference type="GO" id="GO:0030170">
    <property type="term" value="F:pyridoxal phosphate binding"/>
    <property type="evidence" value="ECO:0007669"/>
    <property type="project" value="InterPro"/>
</dbReference>
<dbReference type="eggNOG" id="KOG0256">
    <property type="taxonomic scope" value="Eukaryota"/>
</dbReference>
<dbReference type="PANTHER" id="PTHR43795">
    <property type="entry name" value="BIFUNCTIONAL ASPARTATE AMINOTRANSFERASE AND GLUTAMATE/ASPARTATE-PREPHENATE AMINOTRANSFERASE-RELATED"/>
    <property type="match status" value="1"/>
</dbReference>
<keyword evidence="5" id="KW-1185">Reference proteome</keyword>
<dbReference type="KEGG" id="nhe:NECHADRAFT_87258"/>
<sequence length="473" mass="53189">MPPLPPSHRGERNVHEDLMIDLSREMEKNVYHHTKNPNGIIDLGSAVNCIMQDVLGPWVQRRLSKKQIKECKALDYNDTQGSPELLQAAASFVNLFFRCRRPLAPSNVLAANGCTSLLDSLAFSIADEGDAILVPTPSYGMFAHDITARNGVRLVHVPCDDIPQDRFTAEAPLDDSSWSSLIAHRLESCIIQERAQGSKVAAVLLANPENPLGRCYSPDVLLQVSQVCELHQVHLIVDEIYAFTGGSDFTSILALDTAMNRENIHVLWGMSKDFGLGGLRLGFLFTYNKRLYDSMRTLSMFGWVSAFSAKVSTEILSDHGYLSRQFFPLLQQRLVDRRRNVMSRLAKLGVPFITPQAGFFIFINLSRWMKFLSIDDAKEDLESKLLRHLMAHQVFLEPGQAFFSCSRGWFRLNYGAEETVLELGLRRLEHALGVLEDDGLTLCESVADKPGGKEENNKSHMKNWVMSSFFYST</sequence>
<dbReference type="GeneID" id="9674187"/>
<dbReference type="HOGENOM" id="CLU_017584_1_2_1"/>
<protein>
    <recommendedName>
        <fullName evidence="3">Aminotransferase class I/classII large domain-containing protein</fullName>
    </recommendedName>
</protein>
<dbReference type="GO" id="GO:0006520">
    <property type="term" value="P:amino acid metabolic process"/>
    <property type="evidence" value="ECO:0007669"/>
    <property type="project" value="TreeGrafter"/>
</dbReference>
<dbReference type="InterPro" id="IPR004839">
    <property type="entry name" value="Aminotransferase_I/II_large"/>
</dbReference>
<reference evidence="4 5" key="1">
    <citation type="journal article" date="2009" name="PLoS Genet.">
        <title>The genome of Nectria haematococca: contribution of supernumerary chromosomes to gene expansion.</title>
        <authorList>
            <person name="Coleman J.J."/>
            <person name="Rounsley S.D."/>
            <person name="Rodriguez-Carres M."/>
            <person name="Kuo A."/>
            <person name="Wasmann C.C."/>
            <person name="Grimwood J."/>
            <person name="Schmutz J."/>
            <person name="Taga M."/>
            <person name="White G.J."/>
            <person name="Zhou S."/>
            <person name="Schwartz D.C."/>
            <person name="Freitag M."/>
            <person name="Ma L.J."/>
            <person name="Danchin E.G."/>
            <person name="Henrissat B."/>
            <person name="Coutinho P.M."/>
            <person name="Nelson D.R."/>
            <person name="Straney D."/>
            <person name="Napoli C.A."/>
            <person name="Barker B.M."/>
            <person name="Gribskov M."/>
            <person name="Rep M."/>
            <person name="Kroken S."/>
            <person name="Molnar I."/>
            <person name="Rensing C."/>
            <person name="Kennell J.C."/>
            <person name="Zamora J."/>
            <person name="Farman M.L."/>
            <person name="Selker E.U."/>
            <person name="Salamov A."/>
            <person name="Shapiro H."/>
            <person name="Pangilinan J."/>
            <person name="Lindquist E."/>
            <person name="Lamers C."/>
            <person name="Grigoriev I.V."/>
            <person name="Geiser D.M."/>
            <person name="Covert S.F."/>
            <person name="Temporini E."/>
            <person name="Vanetten H.D."/>
        </authorList>
    </citation>
    <scope>NUCLEOTIDE SEQUENCE [LARGE SCALE GENOMIC DNA]</scope>
    <source>
        <strain evidence="5">ATCC MYA-4622 / CBS 123669 / FGSC 9596 / NRRL 45880 / 77-13-4</strain>
    </source>
</reference>
<evidence type="ECO:0000256" key="2">
    <source>
        <dbReference type="ARBA" id="ARBA00022898"/>
    </source>
</evidence>
<feature type="domain" description="Aminotransferase class I/classII large" evidence="3">
    <location>
        <begin position="68"/>
        <end position="422"/>
    </location>
</feature>
<proteinExistence type="inferred from homology"/>
<dbReference type="InterPro" id="IPR015424">
    <property type="entry name" value="PyrdxlP-dep_Trfase"/>
</dbReference>
<dbReference type="RefSeq" id="XP_003041797.1">
    <property type="nucleotide sequence ID" value="XM_003041751.1"/>
</dbReference>
<dbReference type="Pfam" id="PF00155">
    <property type="entry name" value="Aminotran_1_2"/>
    <property type="match status" value="1"/>
</dbReference>
<accession>C7ZIT6</accession>
<dbReference type="SUPFAM" id="SSF53383">
    <property type="entry name" value="PLP-dependent transferases"/>
    <property type="match status" value="1"/>
</dbReference>
<keyword evidence="2" id="KW-0663">Pyridoxal phosphate</keyword>
<evidence type="ECO:0000259" key="3">
    <source>
        <dbReference type="Pfam" id="PF00155"/>
    </source>
</evidence>
<comment type="similarity">
    <text evidence="1">Belongs to the class-I pyridoxal-phosphate-dependent aminotransferase family.</text>
</comment>
<evidence type="ECO:0000256" key="1">
    <source>
        <dbReference type="ARBA" id="ARBA00007441"/>
    </source>
</evidence>
<evidence type="ECO:0000313" key="4">
    <source>
        <dbReference type="EMBL" id="EEU36084.1"/>
    </source>
</evidence>
<dbReference type="InterPro" id="IPR015421">
    <property type="entry name" value="PyrdxlP-dep_Trfase_major"/>
</dbReference>
<dbReference type="InterPro" id="IPR050478">
    <property type="entry name" value="Ethylene_sulfur-biosynth"/>
</dbReference>
<dbReference type="OMA" id="TYAMSAG"/>
<dbReference type="EMBL" id="GG698931">
    <property type="protein sequence ID" value="EEU36084.1"/>
    <property type="molecule type" value="Genomic_DNA"/>
</dbReference>
<dbReference type="PROSITE" id="PS00105">
    <property type="entry name" value="AA_TRANSFER_CLASS_1"/>
    <property type="match status" value="1"/>
</dbReference>
<dbReference type="AlphaFoldDB" id="C7ZIT6"/>
<dbReference type="PANTHER" id="PTHR43795:SF39">
    <property type="entry name" value="AMINOTRANSFERASE CLASS I_CLASSII DOMAIN-CONTAINING PROTEIN"/>
    <property type="match status" value="1"/>
</dbReference>
<dbReference type="Proteomes" id="UP000005206">
    <property type="component" value="Chromosome 12"/>
</dbReference>